<accession>A0A6B0VSR3</accession>
<organism evidence="1 2">
    <name type="scientific">Natronorubrum halalkaliphilum</name>
    <dbReference type="NCBI Taxonomy" id="2691917"/>
    <lineage>
        <taxon>Archaea</taxon>
        <taxon>Methanobacteriati</taxon>
        <taxon>Methanobacteriota</taxon>
        <taxon>Stenosarchaea group</taxon>
        <taxon>Halobacteria</taxon>
        <taxon>Halobacteriales</taxon>
        <taxon>Natrialbaceae</taxon>
        <taxon>Natronorubrum</taxon>
    </lineage>
</organism>
<dbReference type="AlphaFoldDB" id="A0A6B0VSR3"/>
<evidence type="ECO:0000313" key="2">
    <source>
        <dbReference type="Proteomes" id="UP000434101"/>
    </source>
</evidence>
<proteinExistence type="predicted"/>
<protein>
    <submittedName>
        <fullName evidence="1">Uncharacterized protein</fullName>
    </submittedName>
</protein>
<dbReference type="RefSeq" id="WP_160067759.1">
    <property type="nucleotide sequence ID" value="NZ_WUYX01000071.1"/>
</dbReference>
<evidence type="ECO:0000313" key="1">
    <source>
        <dbReference type="EMBL" id="MXV64435.1"/>
    </source>
</evidence>
<keyword evidence="2" id="KW-1185">Reference proteome</keyword>
<dbReference type="OrthoDB" id="350687at2157"/>
<name>A0A6B0VSR3_9EURY</name>
<gene>
    <name evidence="1" type="ORF">GS429_20660</name>
</gene>
<comment type="caution">
    <text evidence="1">The sequence shown here is derived from an EMBL/GenBank/DDBJ whole genome shotgun (WGS) entry which is preliminary data.</text>
</comment>
<dbReference type="Proteomes" id="UP000434101">
    <property type="component" value="Unassembled WGS sequence"/>
</dbReference>
<reference evidence="1 2" key="1">
    <citation type="submission" date="2020-01" db="EMBL/GenBank/DDBJ databases">
        <title>Natronorubrum sp. JWXQ-INN 674 isolated from Inner Mongolia Autonomous Region of China.</title>
        <authorList>
            <person name="Xue Q."/>
        </authorList>
    </citation>
    <scope>NUCLEOTIDE SEQUENCE [LARGE SCALE GENOMIC DNA]</scope>
    <source>
        <strain evidence="1 2">JWXQ-INN-674</strain>
    </source>
</reference>
<sequence length="69" mass="7928">MIILFQIFDGENRYDLGKIENGKVTEEIEDGFEEWIRFETSLPTTPDLEDEAGLLRAYEGPHIVAQIVD</sequence>
<dbReference type="EMBL" id="WUYX01000071">
    <property type="protein sequence ID" value="MXV64435.1"/>
    <property type="molecule type" value="Genomic_DNA"/>
</dbReference>